<dbReference type="Gene3D" id="3.40.640.10">
    <property type="entry name" value="Type I PLP-dependent aspartate aminotransferase-like (Major domain)"/>
    <property type="match status" value="1"/>
</dbReference>
<evidence type="ECO:0000256" key="5">
    <source>
        <dbReference type="ARBA" id="ARBA00022898"/>
    </source>
</evidence>
<comment type="catalytic activity">
    <reaction evidence="9">
        <text>L-homocysteine + H2O = 2-oxobutanoate + hydrogen sulfide + NH4(+) + H(+)</text>
        <dbReference type="Rhea" id="RHEA:14501"/>
        <dbReference type="ChEBI" id="CHEBI:15377"/>
        <dbReference type="ChEBI" id="CHEBI:15378"/>
        <dbReference type="ChEBI" id="CHEBI:16763"/>
        <dbReference type="ChEBI" id="CHEBI:28938"/>
        <dbReference type="ChEBI" id="CHEBI:29919"/>
        <dbReference type="ChEBI" id="CHEBI:58199"/>
        <dbReference type="EC" id="4.4.1.2"/>
    </reaction>
    <physiologicalReaction direction="left-to-right" evidence="9">
        <dbReference type="Rhea" id="RHEA:14502"/>
    </physiologicalReaction>
</comment>
<evidence type="ECO:0000256" key="10">
    <source>
        <dbReference type="ARBA" id="ARBA00052699"/>
    </source>
</evidence>
<evidence type="ECO:0000313" key="14">
    <source>
        <dbReference type="EMBL" id="KDR95318.1"/>
    </source>
</evidence>
<dbReference type="OrthoDB" id="9780685at2"/>
<evidence type="ECO:0000256" key="9">
    <source>
        <dbReference type="ARBA" id="ARBA00048780"/>
    </source>
</evidence>
<dbReference type="GO" id="GO:0030170">
    <property type="term" value="F:pyridoxal phosphate binding"/>
    <property type="evidence" value="ECO:0007669"/>
    <property type="project" value="InterPro"/>
</dbReference>
<organism evidence="13 15">
    <name type="scientific">Peptoclostridium litorale DSM 5388</name>
    <dbReference type="NCBI Taxonomy" id="1121324"/>
    <lineage>
        <taxon>Bacteria</taxon>
        <taxon>Bacillati</taxon>
        <taxon>Bacillota</taxon>
        <taxon>Clostridia</taxon>
        <taxon>Peptostreptococcales</taxon>
        <taxon>Peptoclostridiaceae</taxon>
        <taxon>Peptoclostridium</taxon>
    </lineage>
</organism>
<dbReference type="FunFam" id="3.40.640.10:FF:000046">
    <property type="entry name" value="Cystathionine gamma-lyase"/>
    <property type="match status" value="1"/>
</dbReference>
<dbReference type="InterPro" id="IPR006237">
    <property type="entry name" value="L-Met_gamma_lys"/>
</dbReference>
<dbReference type="Proteomes" id="UP000027946">
    <property type="component" value="Unassembled WGS sequence"/>
</dbReference>
<dbReference type="NCBIfam" id="NF004876">
    <property type="entry name" value="PRK06234.1"/>
    <property type="match status" value="1"/>
</dbReference>
<dbReference type="Pfam" id="PF01053">
    <property type="entry name" value="Cys_Met_Meta_PP"/>
    <property type="match status" value="1"/>
</dbReference>
<dbReference type="EMBL" id="JJMM01000010">
    <property type="protein sequence ID" value="KDR95318.1"/>
    <property type="molecule type" value="Genomic_DNA"/>
</dbReference>
<dbReference type="PANTHER" id="PTHR11808">
    <property type="entry name" value="TRANS-SULFURATION ENZYME FAMILY MEMBER"/>
    <property type="match status" value="1"/>
</dbReference>
<evidence type="ECO:0000256" key="11">
    <source>
        <dbReference type="PIRSR" id="PIRSR001434-2"/>
    </source>
</evidence>
<feature type="modified residue" description="N6-(pyridoxal phosphate)lysine" evidence="11">
    <location>
        <position position="213"/>
    </location>
</feature>
<dbReference type="PIRSF" id="PIRSF001434">
    <property type="entry name" value="CGS"/>
    <property type="match status" value="1"/>
</dbReference>
<dbReference type="EMBL" id="JJMM01000026">
    <property type="protein sequence ID" value="KDR93891.1"/>
    <property type="molecule type" value="Genomic_DNA"/>
</dbReference>
<evidence type="ECO:0000256" key="7">
    <source>
        <dbReference type="ARBA" id="ARBA00047175"/>
    </source>
</evidence>
<reference evidence="13 15" key="1">
    <citation type="submission" date="2014-03" db="EMBL/GenBank/DDBJ databases">
        <title>Genome sequence of Clostridium litorale W6, DSM 5388.</title>
        <authorList>
            <person name="Poehlein A."/>
            <person name="Jagirdar A."/>
            <person name="Khonsari B."/>
            <person name="Chibani C.M."/>
            <person name="Gutierrez Gutierrez D.A."/>
            <person name="Davydova E."/>
            <person name="Alghaithi H.S."/>
            <person name="Nair K.P."/>
            <person name="Dhamotharan K."/>
            <person name="Chandran L."/>
            <person name="G W."/>
            <person name="Daniel R."/>
        </authorList>
    </citation>
    <scope>NUCLEOTIDE SEQUENCE [LARGE SCALE GENOMIC DNA]</scope>
    <source>
        <strain evidence="13 15">W6</strain>
    </source>
</reference>
<dbReference type="GO" id="GO:0005737">
    <property type="term" value="C:cytoplasm"/>
    <property type="evidence" value="ECO:0007669"/>
    <property type="project" value="TreeGrafter"/>
</dbReference>
<evidence type="ECO:0000256" key="3">
    <source>
        <dbReference type="ARBA" id="ARBA00012222"/>
    </source>
</evidence>
<dbReference type="Gene3D" id="3.90.1150.10">
    <property type="entry name" value="Aspartate Aminotransferase, domain 1"/>
    <property type="match status" value="1"/>
</dbReference>
<keyword evidence="15" id="KW-1185">Reference proteome</keyword>
<gene>
    <name evidence="13" type="primary">mdeA1</name>
    <name evidence="14" type="ORF">CLIT_10c00450</name>
    <name evidence="13" type="ORF">CLIT_23c01630</name>
</gene>
<evidence type="ECO:0000313" key="15">
    <source>
        <dbReference type="Proteomes" id="UP000027946"/>
    </source>
</evidence>
<evidence type="ECO:0000256" key="12">
    <source>
        <dbReference type="RuleBase" id="RU362118"/>
    </source>
</evidence>
<dbReference type="AlphaFoldDB" id="A0A069RA09"/>
<dbReference type="InterPro" id="IPR015424">
    <property type="entry name" value="PyrdxlP-dep_Trfase"/>
</dbReference>
<evidence type="ECO:0000256" key="4">
    <source>
        <dbReference type="ARBA" id="ARBA00019040"/>
    </source>
</evidence>
<proteinExistence type="inferred from homology"/>
<dbReference type="RefSeq" id="WP_038263428.1">
    <property type="nucleotide sequence ID" value="NZ_FSRH01000004.1"/>
</dbReference>
<comment type="catalytic activity">
    <reaction evidence="10">
        <text>L-methionine + H2O = methanethiol + 2-oxobutanoate + NH4(+)</text>
        <dbReference type="Rhea" id="RHEA:23800"/>
        <dbReference type="ChEBI" id="CHEBI:15377"/>
        <dbReference type="ChEBI" id="CHEBI:16007"/>
        <dbReference type="ChEBI" id="CHEBI:16763"/>
        <dbReference type="ChEBI" id="CHEBI:28938"/>
        <dbReference type="ChEBI" id="CHEBI:57844"/>
        <dbReference type="EC" id="4.4.1.11"/>
    </reaction>
    <physiologicalReaction direction="left-to-right" evidence="10">
        <dbReference type="Rhea" id="RHEA:23801"/>
    </physiologicalReaction>
</comment>
<dbReference type="NCBIfam" id="TIGR01328">
    <property type="entry name" value="met_gam_lyase"/>
    <property type="match status" value="1"/>
</dbReference>
<accession>A0A069RA09</accession>
<keyword evidence="6 13" id="KW-0456">Lyase</keyword>
<dbReference type="GO" id="GO:0047982">
    <property type="term" value="F:homocysteine desulfhydrase activity"/>
    <property type="evidence" value="ECO:0007669"/>
    <property type="project" value="UniProtKB-EC"/>
</dbReference>
<dbReference type="FunFam" id="3.90.1150.10:FF:000008">
    <property type="entry name" value="Cystathionine gamma-synthase"/>
    <property type="match status" value="1"/>
</dbReference>
<comment type="cofactor">
    <cofactor evidence="1 12">
        <name>pyridoxal 5'-phosphate</name>
        <dbReference type="ChEBI" id="CHEBI:597326"/>
    </cofactor>
</comment>
<dbReference type="InterPro" id="IPR015421">
    <property type="entry name" value="PyrdxlP-dep_Trfase_major"/>
</dbReference>
<dbReference type="eggNOG" id="COG0626">
    <property type="taxonomic scope" value="Bacteria"/>
</dbReference>
<dbReference type="GO" id="GO:0019346">
    <property type="term" value="P:transsulfuration"/>
    <property type="evidence" value="ECO:0007669"/>
    <property type="project" value="InterPro"/>
</dbReference>
<evidence type="ECO:0000256" key="8">
    <source>
        <dbReference type="ARBA" id="ARBA00047199"/>
    </source>
</evidence>
<evidence type="ECO:0000256" key="6">
    <source>
        <dbReference type="ARBA" id="ARBA00023239"/>
    </source>
</evidence>
<sequence>MNSEKIMKMGFGTKTIHAGHQKDPVSGALCTPIFQTSTFVFDSAEQGGRRFALEEPGYIYSRLGNPTNTQLEDKIALLEGGEAAMSTASGMGAISASLWSALKAGDHMIASDTLYGCTFALLNHGLTRFGVDVEFVDAGNPENIRKAMRPNTKVVYLETPANPTLKVIDIKAISDIAHENEECMVMVDNTFCTPYLQRPIEFGADVVLHSATKYLNGHGDVIAGFAVGKQEFINQVRLFGVKDMTGAVLSPFDAYLLQRGMKTLEVRMDRHCANAMEVAKFLESHPAIEEVYYPGLESHPQYELAKKQMSLPGAMIAFELKGGVEEGRKLMNSVELCTLAVSLGDTETLIQHPASMTHSPYEPEERLAAGISDGLVRLSVGLENPEDIIGDLKQSLDMLVKKPVDMLVE</sequence>
<dbReference type="EC" id="4.4.1.11" evidence="3"/>
<comment type="similarity">
    <text evidence="2">Belongs to the trans-sulfuration enzymes family. L-methionine gamma-lyase subfamily.</text>
</comment>
<evidence type="ECO:0000313" key="13">
    <source>
        <dbReference type="EMBL" id="KDR93891.1"/>
    </source>
</evidence>
<dbReference type="InterPro" id="IPR054542">
    <property type="entry name" value="Cys_met_metab_PP"/>
</dbReference>
<protein>
    <recommendedName>
        <fullName evidence="4">L-methionine gamma-lyase</fullName>
        <ecNumber evidence="3">4.4.1.11</ecNumber>
        <ecNumber evidence="7">4.4.1.2</ecNumber>
    </recommendedName>
    <alternativeName>
        <fullName evidence="8">Homocysteine desulfhydrase</fullName>
    </alternativeName>
</protein>
<dbReference type="GO" id="GO:0018826">
    <property type="term" value="F:methionine gamma-lyase activity"/>
    <property type="evidence" value="ECO:0007669"/>
    <property type="project" value="UniProtKB-EC"/>
</dbReference>
<name>A0A069RA09_PEPLI</name>
<dbReference type="CDD" id="cd00614">
    <property type="entry name" value="CGS_like"/>
    <property type="match status" value="1"/>
</dbReference>
<dbReference type="PROSITE" id="PS00868">
    <property type="entry name" value="CYS_MET_METAB_PP"/>
    <property type="match status" value="1"/>
</dbReference>
<dbReference type="InterPro" id="IPR000277">
    <property type="entry name" value="Cys/Met-Metab_PyrdxlP-dep_enz"/>
</dbReference>
<dbReference type="EC" id="4.4.1.2" evidence="7"/>
<comment type="caution">
    <text evidence="13">The sequence shown here is derived from an EMBL/GenBank/DDBJ whole genome shotgun (WGS) entry which is preliminary data.</text>
</comment>
<evidence type="ECO:0000256" key="2">
    <source>
        <dbReference type="ARBA" id="ARBA00008667"/>
    </source>
</evidence>
<dbReference type="SUPFAM" id="SSF53383">
    <property type="entry name" value="PLP-dependent transferases"/>
    <property type="match status" value="1"/>
</dbReference>
<dbReference type="PANTHER" id="PTHR11808:SF80">
    <property type="entry name" value="CYSTATHIONINE GAMMA-LYASE"/>
    <property type="match status" value="1"/>
</dbReference>
<evidence type="ECO:0000256" key="1">
    <source>
        <dbReference type="ARBA" id="ARBA00001933"/>
    </source>
</evidence>
<dbReference type="STRING" id="1121324.CLIT_10c00450"/>
<keyword evidence="5 11" id="KW-0663">Pyridoxal phosphate</keyword>
<dbReference type="InterPro" id="IPR015422">
    <property type="entry name" value="PyrdxlP-dep_Trfase_small"/>
</dbReference>